<reference evidence="1 2" key="1">
    <citation type="submission" date="2024-04" db="EMBL/GenBank/DDBJ databases">
        <title>Tritrichomonas musculus Genome.</title>
        <authorList>
            <person name="Alves-Ferreira E."/>
            <person name="Grigg M."/>
            <person name="Lorenzi H."/>
            <person name="Galac M."/>
        </authorList>
    </citation>
    <scope>NUCLEOTIDE SEQUENCE [LARGE SCALE GENOMIC DNA]</scope>
    <source>
        <strain evidence="1 2">EAF2021</strain>
    </source>
</reference>
<dbReference type="EMBL" id="JAPFFF010000009">
    <property type="protein sequence ID" value="KAK8882213.1"/>
    <property type="molecule type" value="Genomic_DNA"/>
</dbReference>
<name>A0ABR2JUR2_9EUKA</name>
<dbReference type="PANTHER" id="PTHR45661:SF3">
    <property type="entry name" value="IG-LIKE DOMAIN-CONTAINING PROTEIN"/>
    <property type="match status" value="1"/>
</dbReference>
<dbReference type="PANTHER" id="PTHR45661">
    <property type="entry name" value="SURFACE ANTIGEN"/>
    <property type="match status" value="1"/>
</dbReference>
<dbReference type="Proteomes" id="UP001470230">
    <property type="component" value="Unassembled WGS sequence"/>
</dbReference>
<gene>
    <name evidence="1" type="ORF">M9Y10_044854</name>
</gene>
<evidence type="ECO:0008006" key="3">
    <source>
        <dbReference type="Google" id="ProtNLM"/>
    </source>
</evidence>
<dbReference type="Pfam" id="PF13306">
    <property type="entry name" value="LRR_5"/>
    <property type="match status" value="2"/>
</dbReference>
<dbReference type="InterPro" id="IPR026906">
    <property type="entry name" value="LRR_5"/>
</dbReference>
<proteinExistence type="predicted"/>
<accession>A0ABR2JUR2</accession>
<dbReference type="InterPro" id="IPR032675">
    <property type="entry name" value="LRR_dom_sf"/>
</dbReference>
<evidence type="ECO:0000313" key="1">
    <source>
        <dbReference type="EMBL" id="KAK8882213.1"/>
    </source>
</evidence>
<dbReference type="Gene3D" id="3.80.10.10">
    <property type="entry name" value="Ribonuclease Inhibitor"/>
    <property type="match status" value="2"/>
</dbReference>
<organism evidence="1 2">
    <name type="scientific">Tritrichomonas musculus</name>
    <dbReference type="NCBI Taxonomy" id="1915356"/>
    <lineage>
        <taxon>Eukaryota</taxon>
        <taxon>Metamonada</taxon>
        <taxon>Parabasalia</taxon>
        <taxon>Tritrichomonadida</taxon>
        <taxon>Tritrichomonadidae</taxon>
        <taxon>Tritrichomonas</taxon>
    </lineage>
</organism>
<sequence>MMFVEQKNGLDFELNKSNLTAKIIRSSKAAGDIIIPRSIFYENEEYVITSISEKIFRNNRNIKSVTFSKGSEIHSIGKEAFSFSFVENITIPPSVEEFHEGWCSGANRLCNIYLSPGNRRFSFVDSKYLIWKSNSNNDEYDVLVFVTRKIIEAKVFSFIKRISASAFYGCNDLKIVDFTEDSNLNYIGNDAFSSSSITKIKMPSSVENFGDRIFDQCIKLKTVEFSQESKFKTITKEAFIRSSIERILIPSQVTTIEMRAFAFCKKLKTVEFTENSNIQTINKEAFYFSSIRNILIPSKICQICERAFFFCMDLKSIEILSESVSFGSMWIDHCSNLSLVSCPNVKKLTVEISSKSGLSKSFSLFVCAGVELVNG</sequence>
<protein>
    <recommendedName>
        <fullName evidence="3">Surface antigen BspA-like protein</fullName>
    </recommendedName>
</protein>
<dbReference type="SUPFAM" id="SSF52058">
    <property type="entry name" value="L domain-like"/>
    <property type="match status" value="1"/>
</dbReference>
<comment type="caution">
    <text evidence="1">The sequence shown here is derived from an EMBL/GenBank/DDBJ whole genome shotgun (WGS) entry which is preliminary data.</text>
</comment>
<evidence type="ECO:0000313" key="2">
    <source>
        <dbReference type="Proteomes" id="UP001470230"/>
    </source>
</evidence>
<dbReference type="InterPro" id="IPR053139">
    <property type="entry name" value="Surface_bspA-like"/>
</dbReference>
<keyword evidence="2" id="KW-1185">Reference proteome</keyword>